<sequence>MDVVLSDATNDPVPESVNESLLAGPLDLGRQTRNLLLARPLHELAAKVRRADYGDGEFQDIDTHYLALAMFDFIMEGSVFGLGRLREEVTSYLAEVVRQMKPALGEDRCNQLALEILNSLHNTDNRNEQFDFPYYDVASATTRSYRFSLLTFERQDDNQYKYRLTEAAILLYVGQLDIGAEQMQTLLDRMTAELVKRGRVNEALDVSRQAYLQAVRYQDSIRTRLDRAQRVPDAISWKQDLEPFIEESREHIDERGKEERSLLGLVKEKINNTSDRITRERLVRLCETVEREADIHLHLLRLVAQAGEKYLEASRTMFRARQRHRLPDMEDRVLPQLLKLPQASLTQVAQRGWHVLLPPNVERVFNLRQVIELLTEPQAEPPVRSDDPDIIKPIPEEVPHFGPEVVREGNRYLKLTFGAGRPVFIDEVLEKAEADGLDAVVRDYLVFMMYQSFSREEDIFGVDAQPQGRFNLPRVEGSRLLFTPRDTHDEQ</sequence>
<evidence type="ECO:0000313" key="2">
    <source>
        <dbReference type="Proteomes" id="UP000295727"/>
    </source>
</evidence>
<name>A0A4P7D6J9_9BURK</name>
<dbReference type="EMBL" id="CP038151">
    <property type="protein sequence ID" value="QBR02475.1"/>
    <property type="molecule type" value="Genomic_DNA"/>
</dbReference>
<dbReference type="Proteomes" id="UP000295727">
    <property type="component" value="Chromosome 4"/>
</dbReference>
<accession>A0A4P7D6J9</accession>
<protein>
    <submittedName>
        <fullName evidence="1">Uncharacterized protein</fullName>
    </submittedName>
</protein>
<dbReference type="AlphaFoldDB" id="A0A4P7D6J9"/>
<reference evidence="1 2" key="1">
    <citation type="submission" date="2019-03" db="EMBL/GenBank/DDBJ databases">
        <title>Paraburkholderia sp. 7MH5, isolated from subtropical forest soil.</title>
        <authorList>
            <person name="Gao Z.-H."/>
            <person name="Qiu L.-H."/>
        </authorList>
    </citation>
    <scope>NUCLEOTIDE SEQUENCE [LARGE SCALE GENOMIC DNA]</scope>
    <source>
        <strain evidence="1 2">7MH5</strain>
    </source>
</reference>
<keyword evidence="2" id="KW-1185">Reference proteome</keyword>
<dbReference type="KEGG" id="ppai:E1956_35085"/>
<proteinExistence type="predicted"/>
<organism evidence="1 2">
    <name type="scientific">Paraburkholderia pallida</name>
    <dbReference type="NCBI Taxonomy" id="2547399"/>
    <lineage>
        <taxon>Bacteria</taxon>
        <taxon>Pseudomonadati</taxon>
        <taxon>Pseudomonadota</taxon>
        <taxon>Betaproteobacteria</taxon>
        <taxon>Burkholderiales</taxon>
        <taxon>Burkholderiaceae</taxon>
        <taxon>Paraburkholderia</taxon>
    </lineage>
</organism>
<dbReference type="OrthoDB" id="6888511at2"/>
<dbReference type="RefSeq" id="WP_134757999.1">
    <property type="nucleotide sequence ID" value="NZ_CP038151.1"/>
</dbReference>
<gene>
    <name evidence="1" type="ORF">E1956_35085</name>
</gene>
<evidence type="ECO:0000313" key="1">
    <source>
        <dbReference type="EMBL" id="QBR02475.1"/>
    </source>
</evidence>